<dbReference type="Pfam" id="PF05742">
    <property type="entry name" value="TANGO2"/>
    <property type="match status" value="1"/>
</dbReference>
<gene>
    <name evidence="1" type="ORF">K8U84_01995</name>
</gene>
<dbReference type="PANTHER" id="PTHR17985:SF8">
    <property type="entry name" value="TRANSPORT AND GOLGI ORGANIZATION PROTEIN 2 HOMOLOG"/>
    <property type="match status" value="1"/>
</dbReference>
<dbReference type="EMBL" id="DYTQ01000029">
    <property type="protein sequence ID" value="HJH23308.1"/>
    <property type="molecule type" value="Genomic_DNA"/>
</dbReference>
<dbReference type="InterPro" id="IPR008551">
    <property type="entry name" value="TANGO2"/>
</dbReference>
<comment type="caution">
    <text evidence="1">The sequence shown here is derived from an EMBL/GenBank/DDBJ whole genome shotgun (WGS) entry which is preliminary data.</text>
</comment>
<dbReference type="PANTHER" id="PTHR17985">
    <property type="entry name" value="SER/THR-RICH PROTEIN T10 IN DGCR REGION"/>
    <property type="match status" value="1"/>
</dbReference>
<reference evidence="1" key="1">
    <citation type="journal article" date="2021" name="PeerJ">
        <title>Extensive microbial diversity within the chicken gut microbiome revealed by metagenomics and culture.</title>
        <authorList>
            <person name="Gilroy R."/>
            <person name="Ravi A."/>
            <person name="Getino M."/>
            <person name="Pursley I."/>
            <person name="Horton D.L."/>
            <person name="Alikhan N.F."/>
            <person name="Baker D."/>
            <person name="Gharbi K."/>
            <person name="Hall N."/>
            <person name="Watson M."/>
            <person name="Adriaenssens E.M."/>
            <person name="Foster-Nyarko E."/>
            <person name="Jarju S."/>
            <person name="Secka A."/>
            <person name="Antonio M."/>
            <person name="Oren A."/>
            <person name="Chaudhuri R.R."/>
            <person name="La Ragione R."/>
            <person name="Hildebrand F."/>
            <person name="Pallen M.J."/>
        </authorList>
    </citation>
    <scope>NUCLEOTIDE SEQUENCE</scope>
    <source>
        <strain evidence="1">CHK175-13533</strain>
    </source>
</reference>
<dbReference type="Proteomes" id="UP000700248">
    <property type="component" value="Unassembled WGS sequence"/>
</dbReference>
<proteinExistence type="predicted"/>
<organism evidence="1 2">
    <name type="scientific">Paenalcaligenes hominis</name>
    <dbReference type="NCBI Taxonomy" id="643674"/>
    <lineage>
        <taxon>Bacteria</taxon>
        <taxon>Pseudomonadati</taxon>
        <taxon>Pseudomonadota</taxon>
        <taxon>Betaproteobacteria</taxon>
        <taxon>Burkholderiales</taxon>
        <taxon>Alcaligenaceae</taxon>
        <taxon>Paenalcaligenes</taxon>
    </lineage>
</organism>
<protein>
    <submittedName>
        <fullName evidence="1">NRDE family protein</fullName>
    </submittedName>
</protein>
<evidence type="ECO:0000313" key="1">
    <source>
        <dbReference type="EMBL" id="HJH23308.1"/>
    </source>
</evidence>
<sequence>MCIAYLALATDPQWPLFIAANRDEFHARPTRAAAPWPHQPTIYGGVDLQAGGTWFAVNQNGRFALLTNHRNLLLPQPVSPLSRGFLCKEFVEQTISPAAYLQQVTQQGQHYAGFNLIVGQWQSDQQQFECLYYSNHLQQPPVALTPGHYVLSNGFLNTPWPKSERLRQQLTGLLHTSSPTETDKVYDILRDSVAAPSHLLPQTGLSLEREQLLSSPFIISPDYGTRSSSVWAVAQHGHSIWHECSYNSRGIETERHSWPIPLAIA</sequence>
<name>A0A9D2VEE2_9BURK</name>
<dbReference type="AlphaFoldDB" id="A0A9D2VEE2"/>
<reference evidence="1" key="2">
    <citation type="submission" date="2021-09" db="EMBL/GenBank/DDBJ databases">
        <authorList>
            <person name="Gilroy R."/>
        </authorList>
    </citation>
    <scope>NUCLEOTIDE SEQUENCE</scope>
    <source>
        <strain evidence="1">CHK175-13533</strain>
    </source>
</reference>
<evidence type="ECO:0000313" key="2">
    <source>
        <dbReference type="Proteomes" id="UP000700248"/>
    </source>
</evidence>
<dbReference type="RefSeq" id="WP_276830078.1">
    <property type="nucleotide sequence ID" value="NZ_DYTQ01000029.1"/>
</dbReference>
<accession>A0A9D2VEE2</accession>